<keyword evidence="3" id="KW-0808">Transferase</keyword>
<evidence type="ECO:0000313" key="9">
    <source>
        <dbReference type="EMBL" id="UTC24890.1"/>
    </source>
</evidence>
<evidence type="ECO:0000256" key="2">
    <source>
        <dbReference type="ARBA" id="ARBA00005992"/>
    </source>
</evidence>
<dbReference type="Gene3D" id="2.40.440.10">
    <property type="entry name" value="L,D-transpeptidase catalytic domain-like"/>
    <property type="match status" value="1"/>
</dbReference>
<comment type="pathway">
    <text evidence="1 7">Cell wall biogenesis; peptidoglycan biosynthesis.</text>
</comment>
<name>A0ABY5DL87_9GAMM</name>
<keyword evidence="4 7" id="KW-0133">Cell shape</keyword>
<evidence type="ECO:0000256" key="7">
    <source>
        <dbReference type="PROSITE-ProRule" id="PRU01373"/>
    </source>
</evidence>
<feature type="domain" description="L,D-TPase catalytic" evidence="8">
    <location>
        <begin position="8"/>
        <end position="150"/>
    </location>
</feature>
<dbReference type="CDD" id="cd16913">
    <property type="entry name" value="YkuD_like"/>
    <property type="match status" value="1"/>
</dbReference>
<dbReference type="EMBL" id="CP092900">
    <property type="protein sequence ID" value="UTC24890.1"/>
    <property type="molecule type" value="Genomic_DNA"/>
</dbReference>
<evidence type="ECO:0000259" key="8">
    <source>
        <dbReference type="PROSITE" id="PS52029"/>
    </source>
</evidence>
<keyword evidence="6 7" id="KW-0961">Cell wall biogenesis/degradation</keyword>
<dbReference type="InterPro" id="IPR038063">
    <property type="entry name" value="Transpep_catalytic_dom"/>
</dbReference>
<feature type="active site" description="Nucleophile" evidence="7">
    <location>
        <position position="126"/>
    </location>
</feature>
<protein>
    <submittedName>
        <fullName evidence="9">L,D-transpeptidase</fullName>
    </submittedName>
</protein>
<comment type="similarity">
    <text evidence="2">Belongs to the YkuD family.</text>
</comment>
<sequence length="152" mass="17755">MHLKENEAFIYVCGKTQILYLISKQKTTTYHISTAKNGFGEQKDSFKTPRGWHYIRFIIGRGNPCNTGYIRRRVTLKKSEISSRILWLQGLTPKQNKYGHQDSLRRYIYIHGTPNTFLKRPISKGCINMRNQDIAALTQQIPQYCKVLIQEC</sequence>
<reference evidence="9 10" key="1">
    <citation type="journal article" date="2022" name="Nat. Microbiol.">
        <title>The microbiome of a bacterivorous marine choanoflagellate contains a resource-demanding obligate bacterial associate.</title>
        <authorList>
            <person name="Needham D.M."/>
            <person name="Poirier C."/>
            <person name="Bachy C."/>
            <person name="George E.E."/>
            <person name="Wilken S."/>
            <person name="Yung C.C.M."/>
            <person name="Limardo A.J."/>
            <person name="Morando M."/>
            <person name="Sudek L."/>
            <person name="Malmstrom R.R."/>
            <person name="Keeling P.J."/>
            <person name="Santoro A.E."/>
            <person name="Worden A.Z."/>
        </authorList>
    </citation>
    <scope>NUCLEOTIDE SEQUENCE [LARGE SCALE GENOMIC DNA]</scope>
    <source>
        <strain evidence="9 10">Comchoano-1</strain>
    </source>
</reference>
<feature type="active site" description="Proton donor/acceptor" evidence="7">
    <location>
        <position position="111"/>
    </location>
</feature>
<dbReference type="SUPFAM" id="SSF141523">
    <property type="entry name" value="L,D-transpeptidase catalytic domain-like"/>
    <property type="match status" value="1"/>
</dbReference>
<evidence type="ECO:0000256" key="4">
    <source>
        <dbReference type="ARBA" id="ARBA00022960"/>
    </source>
</evidence>
<evidence type="ECO:0000256" key="5">
    <source>
        <dbReference type="ARBA" id="ARBA00022984"/>
    </source>
</evidence>
<keyword evidence="10" id="KW-1185">Reference proteome</keyword>
<evidence type="ECO:0000256" key="3">
    <source>
        <dbReference type="ARBA" id="ARBA00022679"/>
    </source>
</evidence>
<accession>A0ABY5DL87</accession>
<dbReference type="RefSeq" id="WP_258568679.1">
    <property type="nucleotide sequence ID" value="NZ_CP092900.1"/>
</dbReference>
<keyword evidence="5 7" id="KW-0573">Peptidoglycan synthesis</keyword>
<dbReference type="Proteomes" id="UP001055955">
    <property type="component" value="Chromosome"/>
</dbReference>
<evidence type="ECO:0000256" key="6">
    <source>
        <dbReference type="ARBA" id="ARBA00023316"/>
    </source>
</evidence>
<dbReference type="PROSITE" id="PS52029">
    <property type="entry name" value="LD_TPASE"/>
    <property type="match status" value="1"/>
</dbReference>
<dbReference type="InterPro" id="IPR005490">
    <property type="entry name" value="LD_TPept_cat_dom"/>
</dbReference>
<evidence type="ECO:0000256" key="1">
    <source>
        <dbReference type="ARBA" id="ARBA00004752"/>
    </source>
</evidence>
<gene>
    <name evidence="9" type="ORF">MMH89_01830</name>
</gene>
<dbReference type="Pfam" id="PF03734">
    <property type="entry name" value="YkuD"/>
    <property type="match status" value="1"/>
</dbReference>
<organism evidence="9 10">
    <name type="scientific">Candidatus Comchoanobacter bicostacola</name>
    <dbReference type="NCBI Taxonomy" id="2919598"/>
    <lineage>
        <taxon>Bacteria</taxon>
        <taxon>Pseudomonadati</taxon>
        <taxon>Pseudomonadota</taxon>
        <taxon>Gammaproteobacteria</taxon>
        <taxon>Candidatus Comchoanobacterales</taxon>
        <taxon>Candidatus Comchoanobacteraceae</taxon>
        <taxon>Candidatus Comchoanobacter</taxon>
    </lineage>
</organism>
<evidence type="ECO:0000313" key="10">
    <source>
        <dbReference type="Proteomes" id="UP001055955"/>
    </source>
</evidence>
<proteinExistence type="inferred from homology"/>